<feature type="compositionally biased region" description="Polar residues" evidence="6">
    <location>
        <begin position="521"/>
        <end position="534"/>
    </location>
</feature>
<organism evidence="10 11">
    <name type="scientific">Schizopora paradoxa</name>
    <dbReference type="NCBI Taxonomy" id="27342"/>
    <lineage>
        <taxon>Eukaryota</taxon>
        <taxon>Fungi</taxon>
        <taxon>Dikarya</taxon>
        <taxon>Basidiomycota</taxon>
        <taxon>Agaricomycotina</taxon>
        <taxon>Agaricomycetes</taxon>
        <taxon>Hymenochaetales</taxon>
        <taxon>Schizoporaceae</taxon>
        <taxon>Schizopora</taxon>
    </lineage>
</organism>
<evidence type="ECO:0000256" key="5">
    <source>
        <dbReference type="PROSITE-ProRule" id="PRU00042"/>
    </source>
</evidence>
<keyword evidence="5" id="KW-0479">Metal-binding</keyword>
<evidence type="ECO:0000256" key="4">
    <source>
        <dbReference type="ARBA" id="ARBA00023242"/>
    </source>
</evidence>
<dbReference type="PANTHER" id="PTHR46621">
    <property type="entry name" value="SNRNA-ACTIVATING PROTEIN COMPLEX SUBUNIT 4"/>
    <property type="match status" value="1"/>
</dbReference>
<dbReference type="PROSITE" id="PS00028">
    <property type="entry name" value="ZINC_FINGER_C2H2_1"/>
    <property type="match status" value="1"/>
</dbReference>
<dbReference type="Pfam" id="PF13921">
    <property type="entry name" value="Myb_DNA-bind_6"/>
    <property type="match status" value="1"/>
</dbReference>
<feature type="region of interest" description="Disordered" evidence="6">
    <location>
        <begin position="521"/>
        <end position="541"/>
    </location>
</feature>
<evidence type="ECO:0000259" key="9">
    <source>
        <dbReference type="PROSITE" id="PS51294"/>
    </source>
</evidence>
<keyword evidence="11" id="KW-1185">Reference proteome</keyword>
<reference evidence="10 11" key="1">
    <citation type="submission" date="2015-04" db="EMBL/GenBank/DDBJ databases">
        <title>Complete genome sequence of Schizopora paradoxa KUC8140, a cosmopolitan wood degrader in East Asia.</title>
        <authorList>
            <consortium name="DOE Joint Genome Institute"/>
            <person name="Min B."/>
            <person name="Park H."/>
            <person name="Jang Y."/>
            <person name="Kim J.-J."/>
            <person name="Kim K.H."/>
            <person name="Pangilinan J."/>
            <person name="Lipzen A."/>
            <person name="Riley R."/>
            <person name="Grigoriev I.V."/>
            <person name="Spatafora J.W."/>
            <person name="Choi I.-G."/>
        </authorList>
    </citation>
    <scope>NUCLEOTIDE SEQUENCE [LARGE SCALE GENOMIC DNA]</scope>
    <source>
        <strain evidence="10 11">KUC8140</strain>
    </source>
</reference>
<feature type="domain" description="Myb-like" evidence="7">
    <location>
        <begin position="109"/>
        <end position="158"/>
    </location>
</feature>
<feature type="domain" description="HTH myb-type" evidence="9">
    <location>
        <begin position="10"/>
        <end position="53"/>
    </location>
</feature>
<evidence type="ECO:0000256" key="3">
    <source>
        <dbReference type="ARBA" id="ARBA00023163"/>
    </source>
</evidence>
<feature type="domain" description="HTH myb-type" evidence="9">
    <location>
        <begin position="59"/>
        <end position="112"/>
    </location>
</feature>
<keyword evidence="5" id="KW-0862">Zinc</keyword>
<dbReference type="GO" id="GO:0042796">
    <property type="term" value="P:snRNA transcription by RNA polymerase III"/>
    <property type="evidence" value="ECO:0007669"/>
    <property type="project" value="TreeGrafter"/>
</dbReference>
<dbReference type="InterPro" id="IPR009057">
    <property type="entry name" value="Homeodomain-like_sf"/>
</dbReference>
<sequence length="608" mass="67680">MISNGTNVGRPWTPSEDKLLRDAVAIYGDDTENWKTIALSVPGRTNKACRKRWLHSLCPTIKKTAWTQEEDTKLLELFARYPNKWSQIAREIPGRTDDACSKRYREALDPNLKKDEWTDEEDKKLLECYTLHGGKWGVIGLALRRSGLGCRNRWRLLERKKNSSARQPEAPLQQEGPSLVPSNFWTSFEGSPSAISNWSSSLGDWNLSVDALTPGDAQILNPGVHAVDFGTHNFSSSTLVHPESPDQHAGASFNFNSSSLSSALVEPTVTSQRNSVSPATTSNAEQEHDDTGSENWDFGMNLDNDDPVEIFSDSTNVIEQDMTLVEDQRFTHQEGHVRQISDTDKGMAAEETDLRSSSETYENPTNEFTSTAVEPHSAHSTLTFVNTHYPTDRARKRPSKRQRTNAQYVVQVDGEIGRETQQAPKLSSTLPVASDRTVLAYACGSRECWQSGSSRYSTSGELLDHFKAEHALEPCGSQDTPFRCGLRDCAKGWKSINGLQYHLQVSKAHFKQVLSTVALRNSQDNEGTEPSSPNAPLVKKRKTHDCHYEGCTKSYKQLSGLRYHLQHGHPDTVPLQLDVVPPTIARRMGVEQTIPSVQVPVTIPPAPS</sequence>
<dbReference type="OrthoDB" id="2143914at2759"/>
<dbReference type="GO" id="GO:0001006">
    <property type="term" value="F:RNA polymerase III type 3 promoter sequence-specific DNA binding"/>
    <property type="evidence" value="ECO:0007669"/>
    <property type="project" value="TreeGrafter"/>
</dbReference>
<feature type="compositionally biased region" description="Polar residues" evidence="6">
    <location>
        <begin position="268"/>
        <end position="284"/>
    </location>
</feature>
<evidence type="ECO:0000313" key="10">
    <source>
        <dbReference type="EMBL" id="KLO20426.1"/>
    </source>
</evidence>
<evidence type="ECO:0000256" key="1">
    <source>
        <dbReference type="ARBA" id="ARBA00023015"/>
    </source>
</evidence>
<accession>A0A0H2STJ1</accession>
<feature type="domain" description="HTH myb-type" evidence="9">
    <location>
        <begin position="113"/>
        <end position="161"/>
    </location>
</feature>
<evidence type="ECO:0000313" key="11">
    <source>
        <dbReference type="Proteomes" id="UP000053477"/>
    </source>
</evidence>
<keyword evidence="4" id="KW-0539">Nucleus</keyword>
<proteinExistence type="predicted"/>
<evidence type="ECO:0000256" key="2">
    <source>
        <dbReference type="ARBA" id="ARBA00023125"/>
    </source>
</evidence>
<keyword evidence="1" id="KW-0805">Transcription regulation</keyword>
<dbReference type="GO" id="GO:0019185">
    <property type="term" value="C:snRNA-activating protein complex"/>
    <property type="evidence" value="ECO:0007669"/>
    <property type="project" value="TreeGrafter"/>
</dbReference>
<dbReference type="InterPro" id="IPR013087">
    <property type="entry name" value="Znf_C2H2_type"/>
</dbReference>
<dbReference type="PROSITE" id="PS50157">
    <property type="entry name" value="ZINC_FINGER_C2H2_2"/>
    <property type="match status" value="1"/>
</dbReference>
<dbReference type="EMBL" id="KQ085882">
    <property type="protein sequence ID" value="KLO20426.1"/>
    <property type="molecule type" value="Genomic_DNA"/>
</dbReference>
<dbReference type="PANTHER" id="PTHR46621:SF1">
    <property type="entry name" value="SNRNA-ACTIVATING PROTEIN COMPLEX SUBUNIT 4"/>
    <property type="match status" value="1"/>
</dbReference>
<dbReference type="AlphaFoldDB" id="A0A0H2STJ1"/>
<keyword evidence="3" id="KW-0804">Transcription</keyword>
<dbReference type="SMART" id="SM00355">
    <property type="entry name" value="ZnF_C2H2"/>
    <property type="match status" value="3"/>
</dbReference>
<dbReference type="Pfam" id="PF00249">
    <property type="entry name" value="Myb_DNA-binding"/>
    <property type="match status" value="1"/>
</dbReference>
<gene>
    <name evidence="10" type="ORF">SCHPADRAFT_5966</name>
</gene>
<evidence type="ECO:0000256" key="6">
    <source>
        <dbReference type="SAM" id="MobiDB-lite"/>
    </source>
</evidence>
<dbReference type="SUPFAM" id="SSF46689">
    <property type="entry name" value="Homeodomain-like"/>
    <property type="match status" value="2"/>
</dbReference>
<dbReference type="CDD" id="cd00167">
    <property type="entry name" value="SANT"/>
    <property type="match status" value="2"/>
</dbReference>
<feature type="region of interest" description="Disordered" evidence="6">
    <location>
        <begin position="264"/>
        <end position="299"/>
    </location>
</feature>
<dbReference type="GO" id="GO:0042795">
    <property type="term" value="P:snRNA transcription by RNA polymerase II"/>
    <property type="evidence" value="ECO:0007669"/>
    <property type="project" value="TreeGrafter"/>
</dbReference>
<feature type="domain" description="Myb-like" evidence="7">
    <location>
        <begin position="11"/>
        <end position="57"/>
    </location>
</feature>
<dbReference type="InParanoid" id="A0A0H2STJ1"/>
<dbReference type="PROSITE" id="PS50090">
    <property type="entry name" value="MYB_LIKE"/>
    <property type="match status" value="3"/>
</dbReference>
<keyword evidence="5" id="KW-0863">Zinc-finger</keyword>
<protein>
    <submittedName>
        <fullName evidence="10">Uncharacterized protein</fullName>
    </submittedName>
</protein>
<dbReference type="GO" id="GO:0008270">
    <property type="term" value="F:zinc ion binding"/>
    <property type="evidence" value="ECO:0007669"/>
    <property type="project" value="UniProtKB-KW"/>
</dbReference>
<dbReference type="STRING" id="27342.A0A0H2STJ1"/>
<evidence type="ECO:0000259" key="8">
    <source>
        <dbReference type="PROSITE" id="PS50157"/>
    </source>
</evidence>
<dbReference type="SMART" id="SM00717">
    <property type="entry name" value="SANT"/>
    <property type="match status" value="3"/>
</dbReference>
<dbReference type="PROSITE" id="PS51294">
    <property type="entry name" value="HTH_MYB"/>
    <property type="match status" value="3"/>
</dbReference>
<keyword evidence="2" id="KW-0238">DNA-binding</keyword>
<evidence type="ECO:0000259" key="7">
    <source>
        <dbReference type="PROSITE" id="PS50090"/>
    </source>
</evidence>
<feature type="domain" description="C2H2-type" evidence="8">
    <location>
        <begin position="544"/>
        <end position="574"/>
    </location>
</feature>
<dbReference type="Proteomes" id="UP000053477">
    <property type="component" value="Unassembled WGS sequence"/>
</dbReference>
<dbReference type="InterPro" id="IPR001005">
    <property type="entry name" value="SANT/Myb"/>
</dbReference>
<name>A0A0H2STJ1_9AGAM</name>
<dbReference type="InterPro" id="IPR017930">
    <property type="entry name" value="Myb_dom"/>
</dbReference>
<dbReference type="Gene3D" id="1.10.10.60">
    <property type="entry name" value="Homeodomain-like"/>
    <property type="match status" value="3"/>
</dbReference>
<dbReference type="GO" id="GO:0000978">
    <property type="term" value="F:RNA polymerase II cis-regulatory region sequence-specific DNA binding"/>
    <property type="evidence" value="ECO:0007669"/>
    <property type="project" value="TreeGrafter"/>
</dbReference>
<dbReference type="InterPro" id="IPR051575">
    <property type="entry name" value="Myb-like_DNA-bd"/>
</dbReference>
<feature type="domain" description="Myb-like" evidence="7">
    <location>
        <begin position="58"/>
        <end position="108"/>
    </location>
</feature>